<dbReference type="HOGENOM" id="CLU_2479846_0_0_3"/>
<evidence type="ECO:0000313" key="2">
    <source>
        <dbReference type="Proteomes" id="UP000005291"/>
    </source>
</evidence>
<dbReference type="RefSeq" id="WP_002791855.1">
    <property type="nucleotide sequence ID" value="NZ_HE973582.1"/>
</dbReference>
<evidence type="ECO:0000313" key="1">
    <source>
        <dbReference type="EMBL" id="CCI20936.1"/>
    </source>
</evidence>
<accession>I4HFW2</accession>
<gene>
    <name evidence="1" type="ORF">MICAG_1160019</name>
</gene>
<reference evidence="1 2" key="1">
    <citation type="submission" date="2012-04" db="EMBL/GenBank/DDBJ databases">
        <authorList>
            <person name="Genoscope - CEA"/>
        </authorList>
    </citation>
    <scope>NUCLEOTIDE SEQUENCE [LARGE SCALE GENOMIC DNA]</scope>
    <source>
        <strain evidence="1 2">9808</strain>
    </source>
</reference>
<organism evidence="1 2">
    <name type="scientific">Microcystis aeruginosa PCC 9808</name>
    <dbReference type="NCBI Taxonomy" id="1160284"/>
    <lineage>
        <taxon>Bacteria</taxon>
        <taxon>Bacillati</taxon>
        <taxon>Cyanobacteriota</taxon>
        <taxon>Cyanophyceae</taxon>
        <taxon>Oscillatoriophycideae</taxon>
        <taxon>Chroococcales</taxon>
        <taxon>Microcystaceae</taxon>
        <taxon>Microcystis</taxon>
    </lineage>
</organism>
<sequence length="87" mass="10415">MDIKKLFESVLNGNIDLPDVENWVKSEEVNFQRPDIKTGLDQFSENDLDHLIDKYSDWEIRVNECDRRSRSGLFQLIWCIRKMLEIL</sequence>
<dbReference type="AlphaFoldDB" id="I4HFW2"/>
<dbReference type="EMBL" id="CAIN01000020">
    <property type="protein sequence ID" value="CCI20936.1"/>
    <property type="molecule type" value="Genomic_DNA"/>
</dbReference>
<dbReference type="Proteomes" id="UP000005291">
    <property type="component" value="Unassembled WGS sequence"/>
</dbReference>
<protein>
    <submittedName>
        <fullName evidence="1">Uncharacterized protein</fullName>
    </submittedName>
</protein>
<name>I4HFW2_MICAE</name>
<proteinExistence type="predicted"/>
<comment type="caution">
    <text evidence="1">The sequence shown here is derived from an EMBL/GenBank/DDBJ whole genome shotgun (WGS) entry which is preliminary data.</text>
</comment>